<keyword evidence="5" id="KW-0597">Phosphoprotein</keyword>
<evidence type="ECO:0000256" key="3">
    <source>
        <dbReference type="ARBA" id="ARBA00012438"/>
    </source>
</evidence>
<dbReference type="SUPFAM" id="SSF47384">
    <property type="entry name" value="Homodimeric domain of signal transducing histidine kinase"/>
    <property type="match status" value="1"/>
</dbReference>
<evidence type="ECO:0000256" key="11">
    <source>
        <dbReference type="ARBA" id="ARBA00022989"/>
    </source>
</evidence>
<evidence type="ECO:0000256" key="12">
    <source>
        <dbReference type="ARBA" id="ARBA00023012"/>
    </source>
</evidence>
<evidence type="ECO:0000256" key="1">
    <source>
        <dbReference type="ARBA" id="ARBA00000085"/>
    </source>
</evidence>
<organism evidence="19">
    <name type="scientific">Cellulosimicrobium sp. ES-005</name>
    <dbReference type="NCBI Taxonomy" id="3163031"/>
    <lineage>
        <taxon>Bacteria</taxon>
        <taxon>Bacillati</taxon>
        <taxon>Actinomycetota</taxon>
        <taxon>Actinomycetes</taxon>
        <taxon>Micrococcales</taxon>
        <taxon>Promicromonosporaceae</taxon>
        <taxon>Cellulosimicrobium</taxon>
    </lineage>
</organism>
<dbReference type="RefSeq" id="WP_308202315.1">
    <property type="nucleotide sequence ID" value="NZ_CP159290.1"/>
</dbReference>
<dbReference type="FunFam" id="3.30.565.10:FF:000013">
    <property type="entry name" value="Two-component sensor histidine kinase"/>
    <property type="match status" value="1"/>
</dbReference>
<evidence type="ECO:0000259" key="17">
    <source>
        <dbReference type="PROSITE" id="PS50109"/>
    </source>
</evidence>
<dbReference type="InterPro" id="IPR004358">
    <property type="entry name" value="Sig_transdc_His_kin-like_C"/>
</dbReference>
<keyword evidence="13 16" id="KW-0472">Membrane</keyword>
<dbReference type="PROSITE" id="PS50885">
    <property type="entry name" value="HAMP"/>
    <property type="match status" value="1"/>
</dbReference>
<dbReference type="CDD" id="cd06225">
    <property type="entry name" value="HAMP"/>
    <property type="match status" value="1"/>
</dbReference>
<keyword evidence="7 16" id="KW-0812">Transmembrane</keyword>
<dbReference type="GO" id="GO:0000155">
    <property type="term" value="F:phosphorelay sensor kinase activity"/>
    <property type="evidence" value="ECO:0007669"/>
    <property type="project" value="InterPro"/>
</dbReference>
<dbReference type="GO" id="GO:0005524">
    <property type="term" value="F:ATP binding"/>
    <property type="evidence" value="ECO:0007669"/>
    <property type="project" value="UniProtKB-KW"/>
</dbReference>
<evidence type="ECO:0000256" key="5">
    <source>
        <dbReference type="ARBA" id="ARBA00022553"/>
    </source>
</evidence>
<feature type="domain" description="HAMP" evidence="18">
    <location>
        <begin position="242"/>
        <end position="294"/>
    </location>
</feature>
<dbReference type="SMART" id="SM00388">
    <property type="entry name" value="HisKA"/>
    <property type="match status" value="1"/>
</dbReference>
<comment type="catalytic activity">
    <reaction evidence="1">
        <text>ATP + protein L-histidine = ADP + protein N-phospho-L-histidine.</text>
        <dbReference type="EC" id="2.7.13.3"/>
    </reaction>
</comment>
<keyword evidence="6" id="KW-0808">Transferase</keyword>
<dbReference type="InterPro" id="IPR005467">
    <property type="entry name" value="His_kinase_dom"/>
</dbReference>
<dbReference type="Gene3D" id="3.30.565.10">
    <property type="entry name" value="Histidine kinase-like ATPase, C-terminal domain"/>
    <property type="match status" value="1"/>
</dbReference>
<evidence type="ECO:0000256" key="16">
    <source>
        <dbReference type="SAM" id="Phobius"/>
    </source>
</evidence>
<feature type="domain" description="Histidine kinase" evidence="17">
    <location>
        <begin position="309"/>
        <end position="526"/>
    </location>
</feature>
<proteinExistence type="predicted"/>
<dbReference type="PANTHER" id="PTHR43547:SF2">
    <property type="entry name" value="HYBRID SIGNAL TRANSDUCTION HISTIDINE KINASE C"/>
    <property type="match status" value="1"/>
</dbReference>
<evidence type="ECO:0000256" key="6">
    <source>
        <dbReference type="ARBA" id="ARBA00022679"/>
    </source>
</evidence>
<dbReference type="SUPFAM" id="SSF55874">
    <property type="entry name" value="ATPase domain of HSP90 chaperone/DNA topoisomerase II/histidine kinase"/>
    <property type="match status" value="1"/>
</dbReference>
<dbReference type="PRINTS" id="PR00344">
    <property type="entry name" value="BCTRLSENSOR"/>
</dbReference>
<evidence type="ECO:0000256" key="14">
    <source>
        <dbReference type="ARBA" id="ARBA00035305"/>
    </source>
</evidence>
<evidence type="ECO:0000256" key="2">
    <source>
        <dbReference type="ARBA" id="ARBA00004651"/>
    </source>
</evidence>
<dbReference type="FunFam" id="1.10.287.130:FF:000010">
    <property type="entry name" value="Two-component sensor histidine kinase"/>
    <property type="match status" value="1"/>
</dbReference>
<dbReference type="SUPFAM" id="SSF158472">
    <property type="entry name" value="HAMP domain-like"/>
    <property type="match status" value="1"/>
</dbReference>
<dbReference type="InterPro" id="IPR003660">
    <property type="entry name" value="HAMP_dom"/>
</dbReference>
<keyword evidence="10" id="KW-0067">ATP-binding</keyword>
<evidence type="ECO:0000256" key="7">
    <source>
        <dbReference type="ARBA" id="ARBA00022692"/>
    </source>
</evidence>
<dbReference type="Pfam" id="PF02518">
    <property type="entry name" value="HATPase_c"/>
    <property type="match status" value="1"/>
</dbReference>
<accession>A0AAU8G495</accession>
<keyword evidence="11 16" id="KW-1133">Transmembrane helix</keyword>
<keyword evidence="8" id="KW-0547">Nucleotide-binding</keyword>
<keyword evidence="12" id="KW-0902">Two-component regulatory system</keyword>
<evidence type="ECO:0000256" key="10">
    <source>
        <dbReference type="ARBA" id="ARBA00022840"/>
    </source>
</evidence>
<feature type="compositionally biased region" description="Basic and acidic residues" evidence="15">
    <location>
        <begin position="598"/>
        <end position="611"/>
    </location>
</feature>
<reference evidence="19" key="1">
    <citation type="submission" date="2024-06" db="EMBL/GenBank/DDBJ databases">
        <title>Complete genome sequence of the cellulolytic actinobacterium, Cellulosimicrobium ES-005.</title>
        <authorList>
            <person name="Matthews C.T."/>
            <person name="Underwood K.D."/>
            <person name="Ghanchi K.M."/>
            <person name="Fields S.D."/>
            <person name="Gardner S.G."/>
        </authorList>
    </citation>
    <scope>NUCLEOTIDE SEQUENCE</scope>
    <source>
        <strain evidence="19">ES-005</strain>
    </source>
</reference>
<dbReference type="GO" id="GO:0005886">
    <property type="term" value="C:plasma membrane"/>
    <property type="evidence" value="ECO:0007669"/>
    <property type="project" value="UniProtKB-SubCell"/>
</dbReference>
<keyword evidence="4" id="KW-1003">Cell membrane</keyword>
<comment type="subcellular location">
    <subcellularLocation>
        <location evidence="2">Cell membrane</location>
        <topology evidence="2">Multi-pass membrane protein</topology>
    </subcellularLocation>
</comment>
<sequence length="611" mass="66341">MSATAGSTDGRWRGLWRRVRRRARATARRVVWRWRSSMQLRVVTSALVVGVLTVGALGAYLTDAMRDGLYERRADEVDLESAQSTQQARNTLDASPAANATEAQSLLFDLFSMLQSTGSSRDVFLWQAGGSSTVGFLDLSTNPQLTDLVTPEMRAATVSADGEQYLQSVAIPVDPADPDSPVVPGIVVGSTVEVPVAGTWELYYLYDLRADQETLRFLQSVLLVGALVLLALLVGITALVTRQAVLPVRQAATVAERLADGRLDERLPVKGHDEMASLAHSFNEMAQGLQEQIGRMEELSMLQRRFVSDVSHELRTPLTTIRMASEVLYSSREDFDPVSRRSTELLQAQLDRFEDLLADLLEISRFDAGAAVLDAERRDLRDVVNAAVDHAAPLAERKGVWLSVHLGDEPVTADIDPRRVERIVRNLVVNAIEHAEERPVEITVEGDGHAVAIAVRDHGVGMTPDEVQHVFDRFWRADPARARTTGGTGLGLAISLEDAHLHGGWLEAWGRPGRGASFRLTLPRRAGIRLQSSPLPLVAEAAVGRGLPAEWSATTPVVEDVEGTAGPADLPSVTGGIPVVLPRDHAGHPGRGAEPGTGDEHLIGDDVREAR</sequence>
<dbReference type="InterPro" id="IPR003594">
    <property type="entry name" value="HATPase_dom"/>
</dbReference>
<dbReference type="Gene3D" id="6.10.340.10">
    <property type="match status" value="1"/>
</dbReference>
<dbReference type="SMART" id="SM00304">
    <property type="entry name" value="HAMP"/>
    <property type="match status" value="1"/>
</dbReference>
<evidence type="ECO:0000256" key="8">
    <source>
        <dbReference type="ARBA" id="ARBA00022741"/>
    </source>
</evidence>
<name>A0AAU8G495_9MICO</name>
<gene>
    <name evidence="19" type="primary">mtrB</name>
    <name evidence="19" type="ORF">ABRQ22_04430</name>
</gene>
<dbReference type="Gene3D" id="1.10.287.130">
    <property type="match status" value="1"/>
</dbReference>
<dbReference type="Pfam" id="PF00672">
    <property type="entry name" value="HAMP"/>
    <property type="match status" value="1"/>
</dbReference>
<dbReference type="PROSITE" id="PS50109">
    <property type="entry name" value="HIS_KIN"/>
    <property type="match status" value="1"/>
</dbReference>
<evidence type="ECO:0000256" key="13">
    <source>
        <dbReference type="ARBA" id="ARBA00023136"/>
    </source>
</evidence>
<evidence type="ECO:0000313" key="19">
    <source>
        <dbReference type="EMBL" id="XCH30941.1"/>
    </source>
</evidence>
<dbReference type="InterPro" id="IPR047669">
    <property type="entry name" value="MtrAB_MtrB"/>
</dbReference>
<dbReference type="CDD" id="cd00082">
    <property type="entry name" value="HisKA"/>
    <property type="match status" value="1"/>
</dbReference>
<evidence type="ECO:0000259" key="18">
    <source>
        <dbReference type="PROSITE" id="PS50885"/>
    </source>
</evidence>
<feature type="transmembrane region" description="Helical" evidence="16">
    <location>
        <begin position="42"/>
        <end position="62"/>
    </location>
</feature>
<protein>
    <recommendedName>
        <fullName evidence="14">Sensor histidine kinase MtrB</fullName>
        <ecNumber evidence="3">2.7.13.3</ecNumber>
    </recommendedName>
</protein>
<dbReference type="EMBL" id="CP159290">
    <property type="protein sequence ID" value="XCH30941.1"/>
    <property type="molecule type" value="Genomic_DNA"/>
</dbReference>
<evidence type="ECO:0000256" key="4">
    <source>
        <dbReference type="ARBA" id="ARBA00022475"/>
    </source>
</evidence>
<evidence type="ECO:0000256" key="9">
    <source>
        <dbReference type="ARBA" id="ARBA00022777"/>
    </source>
</evidence>
<dbReference type="CDD" id="cd00075">
    <property type="entry name" value="HATPase"/>
    <property type="match status" value="1"/>
</dbReference>
<dbReference type="InterPro" id="IPR003661">
    <property type="entry name" value="HisK_dim/P_dom"/>
</dbReference>
<feature type="region of interest" description="Disordered" evidence="15">
    <location>
        <begin position="585"/>
        <end position="611"/>
    </location>
</feature>
<keyword evidence="9 19" id="KW-0418">Kinase</keyword>
<dbReference type="EC" id="2.7.13.3" evidence="3"/>
<dbReference type="InterPro" id="IPR036890">
    <property type="entry name" value="HATPase_C_sf"/>
</dbReference>
<dbReference type="NCBIfam" id="NF040691">
    <property type="entry name" value="MtrAB_MtrB"/>
    <property type="match status" value="1"/>
</dbReference>
<dbReference type="PANTHER" id="PTHR43547">
    <property type="entry name" value="TWO-COMPONENT HISTIDINE KINASE"/>
    <property type="match status" value="1"/>
</dbReference>
<dbReference type="SMART" id="SM00387">
    <property type="entry name" value="HATPase_c"/>
    <property type="match status" value="1"/>
</dbReference>
<feature type="transmembrane region" description="Helical" evidence="16">
    <location>
        <begin position="217"/>
        <end position="240"/>
    </location>
</feature>
<dbReference type="Pfam" id="PF00512">
    <property type="entry name" value="HisKA"/>
    <property type="match status" value="1"/>
</dbReference>
<dbReference type="InterPro" id="IPR036097">
    <property type="entry name" value="HisK_dim/P_sf"/>
</dbReference>
<evidence type="ECO:0000256" key="15">
    <source>
        <dbReference type="SAM" id="MobiDB-lite"/>
    </source>
</evidence>
<dbReference type="AlphaFoldDB" id="A0AAU8G495"/>